<sequence>MRKGLKFHSWAARDFILPGQSKILRVDNFVAQLAAGSC</sequence>
<name>A0A0U1KUG2_9FIRM</name>
<evidence type="ECO:0000313" key="1">
    <source>
        <dbReference type="EMBL" id="CQR70513.1"/>
    </source>
</evidence>
<dbReference type="AlphaFoldDB" id="A0A0U1KUG2"/>
<dbReference type="EMBL" id="CTRP01000003">
    <property type="protein sequence ID" value="CQR70513.1"/>
    <property type="molecule type" value="Genomic_DNA"/>
</dbReference>
<accession>A0A0U1KUG2</accession>
<keyword evidence="2" id="KW-1185">Reference proteome</keyword>
<dbReference type="Proteomes" id="UP000049855">
    <property type="component" value="Unassembled WGS sequence"/>
</dbReference>
<reference evidence="2" key="1">
    <citation type="submission" date="2015-03" db="EMBL/GenBank/DDBJ databases">
        <authorList>
            <person name="Nijsse Bart"/>
        </authorList>
    </citation>
    <scope>NUCLEOTIDE SEQUENCE [LARGE SCALE GENOMIC DNA]</scope>
</reference>
<proteinExistence type="predicted"/>
<gene>
    <name evidence="1" type="ORF">SpAn4DRAFT_1482</name>
</gene>
<organism evidence="1 2">
    <name type="scientific">Sporomusa ovata</name>
    <dbReference type="NCBI Taxonomy" id="2378"/>
    <lineage>
        <taxon>Bacteria</taxon>
        <taxon>Bacillati</taxon>
        <taxon>Bacillota</taxon>
        <taxon>Negativicutes</taxon>
        <taxon>Selenomonadales</taxon>
        <taxon>Sporomusaceae</taxon>
        <taxon>Sporomusa</taxon>
    </lineage>
</organism>
<evidence type="ECO:0000313" key="2">
    <source>
        <dbReference type="Proteomes" id="UP000049855"/>
    </source>
</evidence>
<protein>
    <submittedName>
        <fullName evidence="1">Uncharacterized protein</fullName>
    </submittedName>
</protein>